<dbReference type="GO" id="GO:0046983">
    <property type="term" value="F:protein dimerization activity"/>
    <property type="evidence" value="ECO:0007669"/>
    <property type="project" value="InterPro"/>
</dbReference>
<dbReference type="InterPro" id="IPR036866">
    <property type="entry name" value="RibonucZ/Hydroxyglut_hydro"/>
</dbReference>
<organism evidence="2 3">
    <name type="scientific">Cupriavidus necator (strain ATCC 17699 / DSM 428 / KCTC 22496 / NCIMB 10442 / H16 / Stanier 337)</name>
    <name type="common">Ralstonia eutropha</name>
    <dbReference type="NCBI Taxonomy" id="381666"/>
    <lineage>
        <taxon>Bacteria</taxon>
        <taxon>Pseudomonadati</taxon>
        <taxon>Pseudomonadota</taxon>
        <taxon>Betaproteobacteria</taxon>
        <taxon>Burkholderiales</taxon>
        <taxon>Burkholderiaceae</taxon>
        <taxon>Cupriavidus</taxon>
    </lineage>
</organism>
<evidence type="ECO:0000313" key="3">
    <source>
        <dbReference type="Proteomes" id="UP000008210"/>
    </source>
</evidence>
<dbReference type="Gene3D" id="1.25.40.880">
    <property type="entry name" value="Alkyl sulfatase, dimerisation domain"/>
    <property type="match status" value="1"/>
</dbReference>
<dbReference type="HOGENOM" id="CLU_014655_0_2_4"/>
<proteinExistence type="predicted"/>
<dbReference type="PANTHER" id="PTHR43223:SF2">
    <property type="entry name" value="METALLO-BETA-LACTAMASE DOMAIN-CONTAINING PROTEIN"/>
    <property type="match status" value="1"/>
</dbReference>
<accession>Q0K2Y7</accession>
<dbReference type="Proteomes" id="UP000008210">
    <property type="component" value="Chromosome 2"/>
</dbReference>
<dbReference type="Pfam" id="PF00753">
    <property type="entry name" value="Lactamase_B"/>
    <property type="match status" value="1"/>
</dbReference>
<dbReference type="InterPro" id="IPR052195">
    <property type="entry name" value="Bact_Alkyl/Aryl-Sulfatase"/>
</dbReference>
<keyword evidence="3" id="KW-1185">Reference proteome</keyword>
<feature type="domain" description="Metallo-beta-lactamase" evidence="1">
    <location>
        <begin position="45"/>
        <end position="246"/>
    </location>
</feature>
<name>Q0K2Y7_CUPNH</name>
<gene>
    <name evidence="2" type="ordered locus">H16_B0845</name>
</gene>
<keyword evidence="2" id="KW-0378">Hydrolase</keyword>
<dbReference type="InterPro" id="IPR038536">
    <property type="entry name" value="Alkyl/aryl-sulf_dimr_sf"/>
</dbReference>
<dbReference type="eggNOG" id="COG2015">
    <property type="taxonomic scope" value="Bacteria"/>
</dbReference>
<dbReference type="PANTHER" id="PTHR43223">
    <property type="entry name" value="ALKYL/ARYL-SULFATASE"/>
    <property type="match status" value="1"/>
</dbReference>
<evidence type="ECO:0000313" key="2">
    <source>
        <dbReference type="EMBL" id="CAJ95637.1"/>
    </source>
</evidence>
<dbReference type="GO" id="GO:0016787">
    <property type="term" value="F:hydrolase activity"/>
    <property type="evidence" value="ECO:0007669"/>
    <property type="project" value="UniProtKB-KW"/>
</dbReference>
<dbReference type="Pfam" id="PF14863">
    <property type="entry name" value="Alkyl_sulf_dimr"/>
    <property type="match status" value="1"/>
</dbReference>
<dbReference type="AlphaFoldDB" id="Q0K2Y7"/>
<dbReference type="KEGG" id="reh:H16_B0845"/>
<dbReference type="STRING" id="381666.H16_B0845"/>
<dbReference type="EC" id="3.1.6.-" evidence="2"/>
<dbReference type="InterPro" id="IPR029228">
    <property type="entry name" value="Alkyl_sulf_dimr"/>
</dbReference>
<dbReference type="InterPro" id="IPR001279">
    <property type="entry name" value="Metallo-B-lactamas"/>
</dbReference>
<reference evidence="2 3" key="1">
    <citation type="journal article" date="2006" name="Nat. Biotechnol.">
        <title>Genome sequence of the bioplastic-producing 'Knallgas' bacterium Ralstonia eutropha H16.</title>
        <authorList>
            <person name="Pohlmann A."/>
            <person name="Fricke W.F."/>
            <person name="Reinecke F."/>
            <person name="Kusian B."/>
            <person name="Liesegang H."/>
            <person name="Cramm R."/>
            <person name="Eitinger T."/>
            <person name="Ewering C."/>
            <person name="Potter M."/>
            <person name="Schwartz E."/>
            <person name="Strittmatter A."/>
            <person name="Voss I."/>
            <person name="Gottschalk G."/>
            <person name="Steinbuechel A."/>
            <person name="Friedrich B."/>
            <person name="Bowien B."/>
        </authorList>
    </citation>
    <scope>NUCLEOTIDE SEQUENCE [LARGE SCALE GENOMIC DNA]</scope>
    <source>
        <strain evidence="3">ATCC 17699 / DSM 428 / KCTC 22496 / NCIMB 10442 / H16 / Stanier 337</strain>
    </source>
</reference>
<dbReference type="EMBL" id="AM260480">
    <property type="protein sequence ID" value="CAJ95637.1"/>
    <property type="molecule type" value="Genomic_DNA"/>
</dbReference>
<dbReference type="SUPFAM" id="SSF56281">
    <property type="entry name" value="Metallo-hydrolase/oxidoreductase"/>
    <property type="match status" value="1"/>
</dbReference>
<dbReference type="SMART" id="SM00849">
    <property type="entry name" value="Lactamase_B"/>
    <property type="match status" value="1"/>
</dbReference>
<protein>
    <submittedName>
        <fullName evidence="2">Alkyl sulfatase</fullName>
        <ecNumber evidence="2">3.1.6.-</ecNumber>
    </submittedName>
</protein>
<evidence type="ECO:0000259" key="1">
    <source>
        <dbReference type="SMART" id="SM00849"/>
    </source>
</evidence>
<dbReference type="Gene3D" id="3.60.15.30">
    <property type="entry name" value="Metallo-beta-lactamase domain"/>
    <property type="match status" value="1"/>
</dbReference>
<sequence>MTVALDATWFAEEASMQDIEDRPAALVTGTGIESVSDGVWLLHGQGQSFVADVGGGLLVVDSGPGGRVTRGMIEALRTQTGLPVLAVCYSHGHMGYNAGLQQWLDHAAARGEPAPRVLAHVNVLARQARYRETQRMQERMAEIQFRQPAGALAGKLVHIEPTETFADGLTLGRGERRAEILWAPSETDDAVAVWLPGRRLLYGGPAVIDSIPNIGTPFRTMRDTVRWADTLERLAGLQPRTVVQEFGATLQGEEECQRVLCQTARALRWLRAEVVRLMNAGCNERQVLAALKPPADLFDQPWMRPTYGDPSYIARDIYRSENGWWDRNATTLHPAAPQQAAAEIAAAVADHGALIRHAQALAARGDTQLALHVIDVLALAPDETPTVREARQLKAAWLRQRATQIRSYVSRSLYGAAADALESDAADNFGMH</sequence>